<protein>
    <submittedName>
        <fullName evidence="1 2">Uncharacterized protein</fullName>
    </submittedName>
</protein>
<dbReference type="EMBL" id="CM001222">
    <property type="protein sequence ID" value="KEH26911.1"/>
    <property type="molecule type" value="Genomic_DNA"/>
</dbReference>
<reference evidence="1 3" key="2">
    <citation type="journal article" date="2014" name="BMC Genomics">
        <title>An improved genome release (version Mt4.0) for the model legume Medicago truncatula.</title>
        <authorList>
            <person name="Tang H."/>
            <person name="Krishnakumar V."/>
            <person name="Bidwell S."/>
            <person name="Rosen B."/>
            <person name="Chan A."/>
            <person name="Zhou S."/>
            <person name="Gentzbittel L."/>
            <person name="Childs K.L."/>
            <person name="Yandell M."/>
            <person name="Gundlach H."/>
            <person name="Mayer K.F."/>
            <person name="Schwartz D.C."/>
            <person name="Town C.D."/>
        </authorList>
    </citation>
    <scope>GENOME REANNOTATION</scope>
    <source>
        <strain evidence="1">A17</strain>
        <strain evidence="2 3">cv. Jemalong A17</strain>
    </source>
</reference>
<reference evidence="2" key="3">
    <citation type="submission" date="2015-04" db="UniProtKB">
        <authorList>
            <consortium name="EnsemblPlants"/>
        </authorList>
    </citation>
    <scope>IDENTIFICATION</scope>
    <source>
        <strain evidence="2">cv. Jemalong A17</strain>
    </source>
</reference>
<evidence type="ECO:0000313" key="2">
    <source>
        <dbReference type="EnsemblPlants" id="KEH26911"/>
    </source>
</evidence>
<gene>
    <name evidence="1" type="ordered locus">MTR_6g079280</name>
</gene>
<evidence type="ECO:0000313" key="1">
    <source>
        <dbReference type="EMBL" id="KEH26911.1"/>
    </source>
</evidence>
<proteinExistence type="predicted"/>
<dbReference type="EnsemblPlants" id="KEH26911">
    <property type="protein sequence ID" value="KEH26911"/>
    <property type="gene ID" value="MTR_6g079280"/>
</dbReference>
<dbReference type="AlphaFoldDB" id="A0A072UBT2"/>
<reference evidence="1 3" key="1">
    <citation type="journal article" date="2011" name="Nature">
        <title>The Medicago genome provides insight into the evolution of rhizobial symbioses.</title>
        <authorList>
            <person name="Young N.D."/>
            <person name="Debelle F."/>
            <person name="Oldroyd G.E."/>
            <person name="Geurts R."/>
            <person name="Cannon S.B."/>
            <person name="Udvardi M.K."/>
            <person name="Benedito V.A."/>
            <person name="Mayer K.F."/>
            <person name="Gouzy J."/>
            <person name="Schoof H."/>
            <person name="Van de Peer Y."/>
            <person name="Proost S."/>
            <person name="Cook D.R."/>
            <person name="Meyers B.C."/>
            <person name="Spannagl M."/>
            <person name="Cheung F."/>
            <person name="De Mita S."/>
            <person name="Krishnakumar V."/>
            <person name="Gundlach H."/>
            <person name="Zhou S."/>
            <person name="Mudge J."/>
            <person name="Bharti A.K."/>
            <person name="Murray J.D."/>
            <person name="Naoumkina M.A."/>
            <person name="Rosen B."/>
            <person name="Silverstein K.A."/>
            <person name="Tang H."/>
            <person name="Rombauts S."/>
            <person name="Zhao P.X."/>
            <person name="Zhou P."/>
            <person name="Barbe V."/>
            <person name="Bardou P."/>
            <person name="Bechner M."/>
            <person name="Bellec A."/>
            <person name="Berger A."/>
            <person name="Berges H."/>
            <person name="Bidwell S."/>
            <person name="Bisseling T."/>
            <person name="Choisne N."/>
            <person name="Couloux A."/>
            <person name="Denny R."/>
            <person name="Deshpande S."/>
            <person name="Dai X."/>
            <person name="Doyle J.J."/>
            <person name="Dudez A.M."/>
            <person name="Farmer A.D."/>
            <person name="Fouteau S."/>
            <person name="Franken C."/>
            <person name="Gibelin C."/>
            <person name="Gish J."/>
            <person name="Goldstein S."/>
            <person name="Gonzalez A.J."/>
            <person name="Green P.J."/>
            <person name="Hallab A."/>
            <person name="Hartog M."/>
            <person name="Hua A."/>
            <person name="Humphray S.J."/>
            <person name="Jeong D.H."/>
            <person name="Jing Y."/>
            <person name="Jocker A."/>
            <person name="Kenton S.M."/>
            <person name="Kim D.J."/>
            <person name="Klee K."/>
            <person name="Lai H."/>
            <person name="Lang C."/>
            <person name="Lin S."/>
            <person name="Macmil S.L."/>
            <person name="Magdelenat G."/>
            <person name="Matthews L."/>
            <person name="McCorrison J."/>
            <person name="Monaghan E.L."/>
            <person name="Mun J.H."/>
            <person name="Najar F.Z."/>
            <person name="Nicholson C."/>
            <person name="Noirot C."/>
            <person name="O'Bleness M."/>
            <person name="Paule C.R."/>
            <person name="Poulain J."/>
            <person name="Prion F."/>
            <person name="Qin B."/>
            <person name="Qu C."/>
            <person name="Retzel E.F."/>
            <person name="Riddle C."/>
            <person name="Sallet E."/>
            <person name="Samain S."/>
            <person name="Samson N."/>
            <person name="Sanders I."/>
            <person name="Saurat O."/>
            <person name="Scarpelli C."/>
            <person name="Schiex T."/>
            <person name="Segurens B."/>
            <person name="Severin A.J."/>
            <person name="Sherrier D.J."/>
            <person name="Shi R."/>
            <person name="Sims S."/>
            <person name="Singer S.R."/>
            <person name="Sinharoy S."/>
            <person name="Sterck L."/>
            <person name="Viollet A."/>
            <person name="Wang B.B."/>
            <person name="Wang K."/>
            <person name="Wang M."/>
            <person name="Wang X."/>
            <person name="Warfsmann J."/>
            <person name="Weissenbach J."/>
            <person name="White D.D."/>
            <person name="White J.D."/>
            <person name="Wiley G.B."/>
            <person name="Wincker P."/>
            <person name="Xing Y."/>
            <person name="Yang L."/>
            <person name="Yao Z."/>
            <person name="Ying F."/>
            <person name="Zhai J."/>
            <person name="Zhou L."/>
            <person name="Zuber A."/>
            <person name="Denarie J."/>
            <person name="Dixon R.A."/>
            <person name="May G.D."/>
            <person name="Schwartz D.C."/>
            <person name="Rogers J."/>
            <person name="Quetier F."/>
            <person name="Town C.D."/>
            <person name="Roe B.A."/>
        </authorList>
    </citation>
    <scope>NUCLEOTIDE SEQUENCE [LARGE SCALE GENOMIC DNA]</scope>
    <source>
        <strain evidence="1">A17</strain>
        <strain evidence="2 3">cv. Jemalong A17</strain>
    </source>
</reference>
<evidence type="ECO:0000313" key="3">
    <source>
        <dbReference type="Proteomes" id="UP000002051"/>
    </source>
</evidence>
<organism evidence="1 3">
    <name type="scientific">Medicago truncatula</name>
    <name type="common">Barrel medic</name>
    <name type="synonym">Medicago tribuloides</name>
    <dbReference type="NCBI Taxonomy" id="3880"/>
    <lineage>
        <taxon>Eukaryota</taxon>
        <taxon>Viridiplantae</taxon>
        <taxon>Streptophyta</taxon>
        <taxon>Embryophyta</taxon>
        <taxon>Tracheophyta</taxon>
        <taxon>Spermatophyta</taxon>
        <taxon>Magnoliopsida</taxon>
        <taxon>eudicotyledons</taxon>
        <taxon>Gunneridae</taxon>
        <taxon>Pentapetalae</taxon>
        <taxon>rosids</taxon>
        <taxon>fabids</taxon>
        <taxon>Fabales</taxon>
        <taxon>Fabaceae</taxon>
        <taxon>Papilionoideae</taxon>
        <taxon>50 kb inversion clade</taxon>
        <taxon>NPAAA clade</taxon>
        <taxon>Hologalegina</taxon>
        <taxon>IRL clade</taxon>
        <taxon>Trifolieae</taxon>
        <taxon>Medicago</taxon>
    </lineage>
</organism>
<sequence length="68" mass="8001">MNHTHAYDMLSLLRKCADAAIKDNDQEPYSRNEYLQNMTDLSKDLTWIQHHVQPYLSQIKITLHNCGK</sequence>
<keyword evidence="3" id="KW-1185">Reference proteome</keyword>
<dbReference type="Proteomes" id="UP000002051">
    <property type="component" value="Chromosome 6"/>
</dbReference>
<name>A0A072UBT2_MEDTR</name>
<dbReference type="HOGENOM" id="CLU_2853120_0_0_1"/>
<accession>A0A072UBT2</accession>